<dbReference type="Gene3D" id="3.40.50.300">
    <property type="entry name" value="P-loop containing nucleotide triphosphate hydrolases"/>
    <property type="match status" value="1"/>
</dbReference>
<dbReference type="SUPFAM" id="SSF48334">
    <property type="entry name" value="DNA repair protein MutS, domain III"/>
    <property type="match status" value="1"/>
</dbReference>
<dbReference type="SUPFAM" id="SSF55271">
    <property type="entry name" value="DNA repair protein MutS, domain I"/>
    <property type="match status" value="1"/>
</dbReference>
<dbReference type="InterPro" id="IPR007860">
    <property type="entry name" value="DNA_mmatch_repair_MutS_con_dom"/>
</dbReference>
<sequence>MSRRKPASGGLAASSSAPARQAVLSRFFQSTGSLKSTSSSTGAADQVDPDAAAPPAPTFPPQLPPHVVGSVWDGAGPSGPGGGACGVQTESLQERFAVLPKCTDFDDISLLHAKNAVSSEDLKCQINQKDTTLFDLSQFGSSNTSHENLQKTASKPANKRSKSIYTPLELQYIEMKQQHKDAVLCVECGYKYRFFGEDAEIAARELNIYCHLDHNFMTASIPTHRLFVHVRRLVAKGYKGVQPATGEVVFDSFQDSASRSELETRMSSLQPVELLLPSALSEQTEALIHRTTSVSVQDDRIRVERMDNIYFEYSHAFQAVTEFYAKDTVDIKGSQIISGIVNLEKPVICSLAAIIKYLKEFNLEKMLSKPEEINARLDAVSEVLHSESSVFGQIENHLRKLPDIERGLCSIYHKKCSTQEFFLIVKTLYHLKSEFQAIIPAVNSHIQSDLLRTVILEIPELLSPVEHYLKILNEQAAKVGDKTELFKDLSDFPLIKKRKDEIQGVIDEIQMHLQEIRKILKNPSAQYVTVSGQEFMIEIKNSAVSCIPTDWVKVGSTKAVSRFHSPFIVENYRHLNQLREQLVLDCSAEWLDFLEKFSEHYHSLCKAVHHLATVDCIFSLAKVAKQGDYCRPTVQEERKIVIKNGRHPVIDVLLGEQDQYVPNNTDLSEDSERVMIITGPNMGGKSSYIKQVALITIMAQIGSYVPAEEATIGIVDGIFTRMGAADNIYKGRSTFMEELTDTAEIIRKATSQSLVILDELGRGTSTHDGIAIAYATLEYFIRDVKSLTLFVTHYPPVCELEKNYSHQVGNYHMGFLVSEDASKLDPGRNYRPGMVVHACNPSTLGGQGAEEQVPDFVTFLYQITRGIAARSYGLNVAKLADVPGEILKKAAHKSKELEGLINTKRKRLKYFAKLWTMHNAQDLQKWTEEFEMEETQTSLLH</sequence>
<dbReference type="PROSITE" id="PS00486">
    <property type="entry name" value="DNA_MISMATCH_REPAIR_2"/>
    <property type="match status" value="1"/>
</dbReference>
<dbReference type="InterPro" id="IPR017261">
    <property type="entry name" value="DNA_mismatch_repair_MutS/MSH"/>
</dbReference>
<evidence type="ECO:0000256" key="8">
    <source>
        <dbReference type="ARBA" id="ARBA00073774"/>
    </source>
</evidence>
<feature type="compositionally biased region" description="Low complexity" evidence="9">
    <location>
        <begin position="32"/>
        <end position="51"/>
    </location>
</feature>
<dbReference type="InterPro" id="IPR007695">
    <property type="entry name" value="DNA_mismatch_repair_MutS-lik_N"/>
</dbReference>
<dbReference type="SMART" id="SM00533">
    <property type="entry name" value="MUTSd"/>
    <property type="match status" value="1"/>
</dbReference>
<feature type="domain" description="DNA mismatch repair proteins mutS family" evidence="10">
    <location>
        <begin position="753"/>
        <end position="769"/>
    </location>
</feature>
<dbReference type="PIRSF" id="PIRSF037677">
    <property type="entry name" value="DNA_mis_repair_Msh6"/>
    <property type="match status" value="1"/>
</dbReference>
<dbReference type="FunFam" id="3.40.1170.10:FF:000004">
    <property type="entry name" value="DNA mismatch repair protein"/>
    <property type="match status" value="1"/>
</dbReference>
<evidence type="ECO:0000256" key="5">
    <source>
        <dbReference type="ARBA" id="ARBA00022840"/>
    </source>
</evidence>
<dbReference type="PANTHER" id="PTHR11361">
    <property type="entry name" value="DNA MISMATCH REPAIR PROTEIN MUTS FAMILY MEMBER"/>
    <property type="match status" value="1"/>
</dbReference>
<dbReference type="Gene3D" id="3.40.1170.10">
    <property type="entry name" value="DNA repair protein MutS, domain I"/>
    <property type="match status" value="1"/>
</dbReference>
<dbReference type="InterPro" id="IPR027417">
    <property type="entry name" value="P-loop_NTPase"/>
</dbReference>
<proteinExistence type="inferred from homology"/>
<dbReference type="GO" id="GO:0140664">
    <property type="term" value="F:ATP-dependent DNA damage sensor activity"/>
    <property type="evidence" value="ECO:0007669"/>
    <property type="project" value="InterPro"/>
</dbReference>
<accession>A0A2J8UWV4</accession>
<reference evidence="11" key="1">
    <citation type="submission" date="2017-12" db="EMBL/GenBank/DDBJ databases">
        <title>High-resolution comparative analysis of great ape genomes.</title>
        <authorList>
            <person name="Pollen A."/>
            <person name="Hastie A."/>
            <person name="Hormozdiari F."/>
            <person name="Dougherty M."/>
            <person name="Liu R."/>
            <person name="Chaisson M."/>
            <person name="Hoppe E."/>
            <person name="Hill C."/>
            <person name="Pang A."/>
            <person name="Hillier L."/>
            <person name="Baker C."/>
            <person name="Armstrong J."/>
            <person name="Shendure J."/>
            <person name="Paten B."/>
            <person name="Wilson R."/>
            <person name="Chao H."/>
            <person name="Schneider V."/>
            <person name="Ventura M."/>
            <person name="Kronenberg Z."/>
            <person name="Murali S."/>
            <person name="Gordon D."/>
            <person name="Cantsilieris S."/>
            <person name="Munson K."/>
            <person name="Nelson B."/>
            <person name="Raja A."/>
            <person name="Underwood J."/>
            <person name="Diekhans M."/>
            <person name="Fiddes I."/>
            <person name="Haussler D."/>
            <person name="Eichler E."/>
        </authorList>
    </citation>
    <scope>NUCLEOTIDE SEQUENCE [LARGE SCALE GENOMIC DNA]</scope>
    <source>
        <strain evidence="11">Susie</strain>
    </source>
</reference>
<feature type="compositionally biased region" description="Pro residues" evidence="9">
    <location>
        <begin position="52"/>
        <end position="64"/>
    </location>
</feature>
<comment type="caution">
    <text evidence="11">The sequence shown here is derived from an EMBL/GenBank/DDBJ whole genome shotgun (WGS) entry which is preliminary data.</text>
</comment>
<evidence type="ECO:0000256" key="7">
    <source>
        <dbReference type="ARBA" id="ARBA00023204"/>
    </source>
</evidence>
<evidence type="ECO:0000256" key="9">
    <source>
        <dbReference type="SAM" id="MobiDB-lite"/>
    </source>
</evidence>
<keyword evidence="4" id="KW-0227">DNA damage</keyword>
<dbReference type="AlphaFoldDB" id="A0A2J8UWV4"/>
<dbReference type="Pfam" id="PF01624">
    <property type="entry name" value="MutS_I"/>
    <property type="match status" value="1"/>
</dbReference>
<dbReference type="SMART" id="SM00534">
    <property type="entry name" value="MUTSac"/>
    <property type="match status" value="1"/>
</dbReference>
<keyword evidence="7" id="KW-0234">DNA repair</keyword>
<keyword evidence="3" id="KW-0547">Nucleotide-binding</keyword>
<evidence type="ECO:0000313" key="11">
    <source>
        <dbReference type="EMBL" id="PNJ49728.1"/>
    </source>
</evidence>
<dbReference type="EMBL" id="NDHI03003441">
    <property type="protein sequence ID" value="PNJ49728.1"/>
    <property type="molecule type" value="Genomic_DNA"/>
</dbReference>
<dbReference type="SUPFAM" id="SSF52540">
    <property type="entry name" value="P-loop containing nucleoside triphosphate hydrolases"/>
    <property type="match status" value="1"/>
</dbReference>
<dbReference type="GO" id="GO:0005634">
    <property type="term" value="C:nucleus"/>
    <property type="evidence" value="ECO:0007669"/>
    <property type="project" value="TreeGrafter"/>
</dbReference>
<dbReference type="GO" id="GO:0005524">
    <property type="term" value="F:ATP binding"/>
    <property type="evidence" value="ECO:0007669"/>
    <property type="project" value="UniProtKB-KW"/>
</dbReference>
<dbReference type="Gene3D" id="1.10.1420.10">
    <property type="match status" value="2"/>
</dbReference>
<protein>
    <recommendedName>
        <fullName evidence="2 8">DNA mismatch repair protein MSH3</fullName>
    </recommendedName>
    <alternativeName>
        <fullName evidence="2 8">DNA mismatch repair protein MSH3</fullName>
    </alternativeName>
</protein>
<evidence type="ECO:0000256" key="3">
    <source>
        <dbReference type="ARBA" id="ARBA00022741"/>
    </source>
</evidence>
<evidence type="ECO:0000256" key="1">
    <source>
        <dbReference type="ARBA" id="ARBA00007094"/>
    </source>
</evidence>
<dbReference type="PANTHER" id="PTHR11361:SF122">
    <property type="entry name" value="DNA MISMATCH REPAIR PROTEIN MSH3"/>
    <property type="match status" value="1"/>
</dbReference>
<comment type="similarity">
    <text evidence="1">Belongs to the DNA mismatch repair MutS family. MSH3 subfamily.</text>
</comment>
<evidence type="ECO:0000256" key="4">
    <source>
        <dbReference type="ARBA" id="ARBA00022763"/>
    </source>
</evidence>
<dbReference type="InterPro" id="IPR000432">
    <property type="entry name" value="DNA_mismatch_repair_MutS_C"/>
</dbReference>
<evidence type="ECO:0000256" key="6">
    <source>
        <dbReference type="ARBA" id="ARBA00023125"/>
    </source>
</evidence>
<evidence type="ECO:0000259" key="10">
    <source>
        <dbReference type="PROSITE" id="PS00486"/>
    </source>
</evidence>
<gene>
    <name evidence="11" type="ORF">CR201_G0024279</name>
</gene>
<feature type="region of interest" description="Disordered" evidence="9">
    <location>
        <begin position="32"/>
        <end position="87"/>
    </location>
</feature>
<dbReference type="GO" id="GO:0006298">
    <property type="term" value="P:mismatch repair"/>
    <property type="evidence" value="ECO:0007669"/>
    <property type="project" value="InterPro"/>
</dbReference>
<feature type="compositionally biased region" description="Gly residues" evidence="9">
    <location>
        <begin position="76"/>
        <end position="85"/>
    </location>
</feature>
<name>A0A2J8UWV4_PONAB</name>
<dbReference type="InterPro" id="IPR016151">
    <property type="entry name" value="DNA_mismatch_repair_MutS_N"/>
</dbReference>
<organism evidence="11">
    <name type="scientific">Pongo abelii</name>
    <name type="common">Sumatran orangutan</name>
    <name type="synonym">Pongo pygmaeus abelii</name>
    <dbReference type="NCBI Taxonomy" id="9601"/>
    <lineage>
        <taxon>Eukaryota</taxon>
        <taxon>Metazoa</taxon>
        <taxon>Chordata</taxon>
        <taxon>Craniata</taxon>
        <taxon>Vertebrata</taxon>
        <taxon>Euteleostomi</taxon>
        <taxon>Mammalia</taxon>
        <taxon>Eutheria</taxon>
        <taxon>Euarchontoglires</taxon>
        <taxon>Primates</taxon>
        <taxon>Haplorrhini</taxon>
        <taxon>Catarrhini</taxon>
        <taxon>Hominidae</taxon>
        <taxon>Pongo</taxon>
    </lineage>
</organism>
<dbReference type="Pfam" id="PF05188">
    <property type="entry name" value="MutS_II"/>
    <property type="match status" value="1"/>
</dbReference>
<dbReference type="GO" id="GO:0016447">
    <property type="term" value="P:somatic recombination of immunoglobulin gene segments"/>
    <property type="evidence" value="ECO:0007669"/>
    <property type="project" value="TreeGrafter"/>
</dbReference>
<dbReference type="Pfam" id="PF00488">
    <property type="entry name" value="MutS_V"/>
    <property type="match status" value="1"/>
</dbReference>
<dbReference type="GO" id="GO:0030983">
    <property type="term" value="F:mismatched DNA binding"/>
    <property type="evidence" value="ECO:0007669"/>
    <property type="project" value="InterPro"/>
</dbReference>
<dbReference type="GO" id="GO:0006312">
    <property type="term" value="P:mitotic recombination"/>
    <property type="evidence" value="ECO:0007669"/>
    <property type="project" value="TreeGrafter"/>
</dbReference>
<evidence type="ECO:0000256" key="2">
    <source>
        <dbReference type="ARBA" id="ARBA00022151"/>
    </source>
</evidence>
<dbReference type="InterPro" id="IPR045076">
    <property type="entry name" value="MutS"/>
</dbReference>
<keyword evidence="5" id="KW-0067">ATP-binding</keyword>
<keyword evidence="6" id="KW-0238">DNA-binding</keyword>
<dbReference type="InterPro" id="IPR036187">
    <property type="entry name" value="DNA_mismatch_repair_MutS_sf"/>
</dbReference>
<dbReference type="FunFam" id="1.10.1420.10:FF:000004">
    <property type="entry name" value="DNA mismatch repair protein Msh3"/>
    <property type="match status" value="1"/>
</dbReference>
<dbReference type="InterPro" id="IPR007696">
    <property type="entry name" value="DNA_mismatch_repair_MutS_core"/>
</dbReference>